<dbReference type="RefSeq" id="XP_009168961.1">
    <property type="nucleotide sequence ID" value="XM_009170697.1"/>
</dbReference>
<keyword evidence="2" id="KW-1185">Reference proteome</keyword>
<proteinExistence type="predicted"/>
<dbReference type="AlphaFoldDB" id="A0A074ZJ05"/>
<sequence>MEGPADRELGGAWENICNRKPPRPVCVLNGKSTCRPAPSWLGQFKAISATDSPLVVVETRIGKRSAIDQSLSYTPRNERKFREQKRTLAFLLSVCAGHNQLMSGAKLNEISTLSLAAASINIRTPCGIAY</sequence>
<protein>
    <submittedName>
        <fullName evidence="1">Uncharacterized protein</fullName>
    </submittedName>
</protein>
<evidence type="ECO:0000313" key="1">
    <source>
        <dbReference type="EMBL" id="KER27313.1"/>
    </source>
</evidence>
<accession>A0A074ZJ05</accession>
<organism evidence="1 2">
    <name type="scientific">Opisthorchis viverrini</name>
    <name type="common">Southeast Asian liver fluke</name>
    <dbReference type="NCBI Taxonomy" id="6198"/>
    <lineage>
        <taxon>Eukaryota</taxon>
        <taxon>Metazoa</taxon>
        <taxon>Spiralia</taxon>
        <taxon>Lophotrochozoa</taxon>
        <taxon>Platyhelminthes</taxon>
        <taxon>Trematoda</taxon>
        <taxon>Digenea</taxon>
        <taxon>Opisthorchiida</taxon>
        <taxon>Opisthorchiata</taxon>
        <taxon>Opisthorchiidae</taxon>
        <taxon>Opisthorchis</taxon>
    </lineage>
</organism>
<reference evidence="1 2" key="1">
    <citation type="submission" date="2013-11" db="EMBL/GenBank/DDBJ databases">
        <title>Opisthorchis viverrini - life in the bile duct.</title>
        <authorList>
            <person name="Young N.D."/>
            <person name="Nagarajan N."/>
            <person name="Lin S.J."/>
            <person name="Korhonen P.K."/>
            <person name="Jex A.R."/>
            <person name="Hall R.S."/>
            <person name="Safavi-Hemami H."/>
            <person name="Kaewkong W."/>
            <person name="Bertrand D."/>
            <person name="Gao S."/>
            <person name="Seet Q."/>
            <person name="Wongkham S."/>
            <person name="Teh B.T."/>
            <person name="Wongkham C."/>
            <person name="Intapan P.M."/>
            <person name="Maleewong W."/>
            <person name="Yang X."/>
            <person name="Hu M."/>
            <person name="Wang Z."/>
            <person name="Hofmann A."/>
            <person name="Sternberg P.W."/>
            <person name="Tan P."/>
            <person name="Wang J."/>
            <person name="Gasser R.B."/>
        </authorList>
    </citation>
    <scope>NUCLEOTIDE SEQUENCE [LARGE SCALE GENOMIC DNA]</scope>
</reference>
<dbReference type="KEGG" id="ovi:T265_05638"/>
<evidence type="ECO:0000313" key="2">
    <source>
        <dbReference type="Proteomes" id="UP000054324"/>
    </source>
</evidence>
<dbReference type="Proteomes" id="UP000054324">
    <property type="component" value="Unassembled WGS sequence"/>
</dbReference>
<dbReference type="CTD" id="20319820"/>
<dbReference type="EMBL" id="KL596726">
    <property type="protein sequence ID" value="KER27313.1"/>
    <property type="molecule type" value="Genomic_DNA"/>
</dbReference>
<gene>
    <name evidence="1" type="ORF">T265_05638</name>
</gene>
<dbReference type="GeneID" id="20319820"/>
<name>A0A074ZJ05_OPIVI</name>